<name>A0ABQ3SZD1_9ACTN</name>
<gene>
    <name evidence="3" type="primary">nat_2</name>
    <name evidence="3" type="ORF">Snoj_74010</name>
</gene>
<dbReference type="RefSeq" id="WP_189744046.1">
    <property type="nucleotide sequence ID" value="NZ_BMRL01000014.1"/>
</dbReference>
<keyword evidence="4" id="KW-1185">Reference proteome</keyword>
<comment type="caution">
    <text evidence="3">The sequence shown here is derived from an EMBL/GenBank/DDBJ whole genome shotgun (WGS) entry which is preliminary data.</text>
</comment>
<dbReference type="PANTHER" id="PTHR11786">
    <property type="entry name" value="N-HYDROXYARYLAMINE O-ACETYLTRANSFERASE"/>
    <property type="match status" value="1"/>
</dbReference>
<dbReference type="PRINTS" id="PR01543">
    <property type="entry name" value="ANATRNSFRASE"/>
</dbReference>
<organism evidence="3 4">
    <name type="scientific">Streptomyces nojiriensis</name>
    <dbReference type="NCBI Taxonomy" id="66374"/>
    <lineage>
        <taxon>Bacteria</taxon>
        <taxon>Bacillati</taxon>
        <taxon>Actinomycetota</taxon>
        <taxon>Actinomycetes</taxon>
        <taxon>Kitasatosporales</taxon>
        <taxon>Streptomycetaceae</taxon>
        <taxon>Streptomyces</taxon>
    </lineage>
</organism>
<reference evidence="4" key="1">
    <citation type="submission" date="2023-07" db="EMBL/GenBank/DDBJ databases">
        <title>Whole genome shotgun sequence of Streptomyces nojiriensis NBRC 13794.</title>
        <authorList>
            <person name="Komaki H."/>
            <person name="Tamura T."/>
        </authorList>
    </citation>
    <scope>NUCLEOTIDE SEQUENCE [LARGE SCALE GENOMIC DNA]</scope>
    <source>
        <strain evidence="4">NBRC 13794</strain>
    </source>
</reference>
<evidence type="ECO:0000256" key="1">
    <source>
        <dbReference type="ARBA" id="ARBA00006547"/>
    </source>
</evidence>
<comment type="similarity">
    <text evidence="1 2">Belongs to the arylamine N-acetyltransferase family.</text>
</comment>
<proteinExistence type="inferred from homology"/>
<evidence type="ECO:0000313" key="3">
    <source>
        <dbReference type="EMBL" id="GHI73483.1"/>
    </source>
</evidence>
<protein>
    <submittedName>
        <fullName evidence="3">Arylamine N-acetyltransferase</fullName>
    </submittedName>
</protein>
<accession>A0ABQ3SZD1</accession>
<evidence type="ECO:0000313" key="4">
    <source>
        <dbReference type="Proteomes" id="UP000613974"/>
    </source>
</evidence>
<dbReference type="InterPro" id="IPR001447">
    <property type="entry name" value="Arylamine_N-AcTrfase"/>
</dbReference>
<dbReference type="GeneID" id="95591714"/>
<dbReference type="Gene3D" id="3.30.2140.10">
    <property type="entry name" value="Arylamine N-acetyltransferase"/>
    <property type="match status" value="1"/>
</dbReference>
<dbReference type="EMBL" id="BNEC01000005">
    <property type="protein sequence ID" value="GHI73483.1"/>
    <property type="molecule type" value="Genomic_DNA"/>
</dbReference>
<dbReference type="Proteomes" id="UP000613974">
    <property type="component" value="Unassembled WGS sequence"/>
</dbReference>
<sequence>MIISGIYAAYLGRIGITEPGSPSVEGLFALTRAHLERVPFENTEIQLGRPPGIDPELSVRRIAAGRGGYCFHLNGAFAALLEHLGYDVTRHLGGMSADRESTEVSGDHLTLTVRIDGEAYFVDVGLGDGPPEPLPLREGSYERGFRYGLRPLGSADGPDAGWTFLNESSPFPAMNFRSAPATMADFADEHLRLSTAEDSPFLQSFFMLRRNAGVMNRLHGKILLTLDPQGGRDKRELAGPEELFEAMATVFGRELDDLTAADRAALWARVERAHEAWLASQQD</sequence>
<dbReference type="PANTHER" id="PTHR11786:SF0">
    <property type="entry name" value="ARYLAMINE N-ACETYLTRANSFERASE 4-RELATED"/>
    <property type="match status" value="1"/>
</dbReference>
<dbReference type="Gene3D" id="2.40.128.150">
    <property type="entry name" value="Cysteine proteinases"/>
    <property type="match status" value="1"/>
</dbReference>
<dbReference type="SUPFAM" id="SSF54001">
    <property type="entry name" value="Cysteine proteinases"/>
    <property type="match status" value="1"/>
</dbReference>
<dbReference type="InterPro" id="IPR038765">
    <property type="entry name" value="Papain-like_cys_pep_sf"/>
</dbReference>
<evidence type="ECO:0000256" key="2">
    <source>
        <dbReference type="RuleBase" id="RU003452"/>
    </source>
</evidence>
<dbReference type="Pfam" id="PF00797">
    <property type="entry name" value="Acetyltransf_2"/>
    <property type="match status" value="1"/>
</dbReference>